<gene>
    <name evidence="1" type="ORF">PEX2_013340</name>
</gene>
<name>A0A0A2J9V6_PENEN</name>
<accession>A0A0A2J9V6</accession>
<dbReference type="RefSeq" id="XP_016602765.1">
    <property type="nucleotide sequence ID" value="XM_016738611.1"/>
</dbReference>
<organism evidence="1 2">
    <name type="scientific">Penicillium expansum</name>
    <name type="common">Blue mold rot fungus</name>
    <dbReference type="NCBI Taxonomy" id="27334"/>
    <lineage>
        <taxon>Eukaryota</taxon>
        <taxon>Fungi</taxon>
        <taxon>Dikarya</taxon>
        <taxon>Ascomycota</taxon>
        <taxon>Pezizomycotina</taxon>
        <taxon>Eurotiomycetes</taxon>
        <taxon>Eurotiomycetidae</taxon>
        <taxon>Eurotiales</taxon>
        <taxon>Aspergillaceae</taxon>
        <taxon>Penicillium</taxon>
    </lineage>
</organism>
<dbReference type="EMBL" id="JQFZ01000025">
    <property type="protein sequence ID" value="KGO62121.1"/>
    <property type="molecule type" value="Genomic_DNA"/>
</dbReference>
<dbReference type="VEuPathDB" id="FungiDB:PEXP_011740"/>
<dbReference type="Proteomes" id="UP000030143">
    <property type="component" value="Unassembled WGS sequence"/>
</dbReference>
<evidence type="ECO:0000313" key="1">
    <source>
        <dbReference type="EMBL" id="KGO62121.1"/>
    </source>
</evidence>
<dbReference type="PhylomeDB" id="A0A0A2J9V6"/>
<comment type="caution">
    <text evidence="1">The sequence shown here is derived from an EMBL/GenBank/DDBJ whole genome shotgun (WGS) entry which is preliminary data.</text>
</comment>
<dbReference type="HOGENOM" id="CLU_1917758_0_0_1"/>
<proteinExistence type="predicted"/>
<dbReference type="GeneID" id="27674030"/>
<reference evidence="1 2" key="1">
    <citation type="journal article" date="2015" name="Mol. Plant Microbe Interact.">
        <title>Genome, transcriptome, and functional analyses of Penicillium expansum provide new insights into secondary metabolism and pathogenicity.</title>
        <authorList>
            <person name="Ballester A.R."/>
            <person name="Marcet-Houben M."/>
            <person name="Levin E."/>
            <person name="Sela N."/>
            <person name="Selma-Lazaro C."/>
            <person name="Carmona L."/>
            <person name="Wisniewski M."/>
            <person name="Droby S."/>
            <person name="Gonzalez-Candelas L."/>
            <person name="Gabaldon T."/>
        </authorList>
    </citation>
    <scope>NUCLEOTIDE SEQUENCE [LARGE SCALE GENOMIC DNA]</scope>
    <source>
        <strain evidence="1 2">MD-8</strain>
    </source>
</reference>
<dbReference type="STRING" id="27334.A0A0A2J9V6"/>
<evidence type="ECO:0000313" key="2">
    <source>
        <dbReference type="Proteomes" id="UP000030143"/>
    </source>
</evidence>
<keyword evidence="2" id="KW-1185">Reference proteome</keyword>
<sequence length="132" mass="14302">MALGLKEAPPGVAAVIEFIGLNVTTEHTDTSINQLATRVKDIGFSLNNSIELASTQSYWLFVKTDPLLSNTAGAVSLTTSRLMGRREPLEIAQNKLNACLQQALPSEDPEARTMLLFRIQRGLGSASAPEYK</sequence>
<dbReference type="AlphaFoldDB" id="A0A0A2J9V6"/>
<protein>
    <submittedName>
        <fullName evidence="1">Uncharacterized protein</fullName>
    </submittedName>
</protein>
<dbReference type="OrthoDB" id="9983560at2759"/>